<dbReference type="EMBL" id="PCDP01000076">
    <property type="protein sequence ID" value="PZM07969.1"/>
    <property type="molecule type" value="Genomic_DNA"/>
</dbReference>
<keyword evidence="1" id="KW-0175">Coiled coil</keyword>
<evidence type="ECO:0000313" key="4">
    <source>
        <dbReference type="Proteomes" id="UP000248925"/>
    </source>
</evidence>
<accession>A0A2W4C2A6</accession>
<evidence type="ECO:0000256" key="2">
    <source>
        <dbReference type="SAM" id="MobiDB-lite"/>
    </source>
</evidence>
<evidence type="ECO:0000256" key="1">
    <source>
        <dbReference type="SAM" id="Coils"/>
    </source>
</evidence>
<feature type="compositionally biased region" description="Polar residues" evidence="2">
    <location>
        <begin position="1"/>
        <end position="13"/>
    </location>
</feature>
<dbReference type="RefSeq" id="WP_111164008.1">
    <property type="nucleotide sequence ID" value="NZ_PCDP01000076.1"/>
</dbReference>
<evidence type="ECO:0000313" key="3">
    <source>
        <dbReference type="EMBL" id="PZM07969.1"/>
    </source>
</evidence>
<feature type="coiled-coil region" evidence="1">
    <location>
        <begin position="103"/>
        <end position="133"/>
    </location>
</feature>
<feature type="compositionally biased region" description="Basic residues" evidence="2">
    <location>
        <begin position="25"/>
        <end position="34"/>
    </location>
</feature>
<protein>
    <submittedName>
        <fullName evidence="3">SyrB-like regulator</fullName>
    </submittedName>
</protein>
<comment type="caution">
    <text evidence="3">The sequence shown here is derived from an EMBL/GenBank/DDBJ whole genome shotgun (WGS) entry which is preliminary data.</text>
</comment>
<keyword evidence="4" id="KW-1185">Reference proteome</keyword>
<feature type="region of interest" description="Disordered" evidence="2">
    <location>
        <begin position="1"/>
        <end position="97"/>
    </location>
</feature>
<reference evidence="3 4" key="1">
    <citation type="journal article" date="2018" name="Sci. Rep.">
        <title>Rhizobium tumorigenes sp. nov., a novel plant tumorigenic bacterium isolated from cane gall tumors on thornless blackberry.</title>
        <authorList>
            <person name="Kuzmanovi N."/>
            <person name="Smalla K."/>
            <person name="Gronow S."/>
            <person name="PuBawska J."/>
        </authorList>
    </citation>
    <scope>NUCLEOTIDE SEQUENCE [LARGE SCALE GENOMIC DNA]</scope>
    <source>
        <strain evidence="3 4">CCBAU 85046</strain>
    </source>
</reference>
<gene>
    <name evidence="3" type="ORF">CPY51_29905</name>
</gene>
<organism evidence="3 4">
    <name type="scientific">Rhizobium tubonense</name>
    <dbReference type="NCBI Taxonomy" id="484088"/>
    <lineage>
        <taxon>Bacteria</taxon>
        <taxon>Pseudomonadati</taxon>
        <taxon>Pseudomonadota</taxon>
        <taxon>Alphaproteobacteria</taxon>
        <taxon>Hyphomicrobiales</taxon>
        <taxon>Rhizobiaceae</taxon>
        <taxon>Rhizobium/Agrobacterium group</taxon>
        <taxon>Rhizobium</taxon>
    </lineage>
</organism>
<proteinExistence type="predicted"/>
<dbReference type="OrthoDB" id="8454019at2"/>
<name>A0A2W4C2A6_9HYPH</name>
<sequence length="142" mass="15097">MADENNIGSTAEVLTTDAPITPAPKKQRAKRRSKVAAEAVPASPATTVKSTRAFRKKSAEQTGNAKEPVAAAAASGKRSKNDGVKPIAKIKTTAQPPIAVSAAGKEMADLLQLEEENKRLRKSLSEKLRAENADLRKRLGLN</sequence>
<dbReference type="AlphaFoldDB" id="A0A2W4C2A6"/>
<dbReference type="Proteomes" id="UP000248925">
    <property type="component" value="Unassembled WGS sequence"/>
</dbReference>